<accession>A0ABW3JQY5</accession>
<evidence type="ECO:0000313" key="2">
    <source>
        <dbReference type="EMBL" id="MFD0992829.1"/>
    </source>
</evidence>
<proteinExistence type="predicted"/>
<dbReference type="Proteomes" id="UP001597062">
    <property type="component" value="Unassembled WGS sequence"/>
</dbReference>
<dbReference type="RefSeq" id="WP_386106507.1">
    <property type="nucleotide sequence ID" value="NZ_JBHTJR010000036.1"/>
</dbReference>
<protein>
    <submittedName>
        <fullName evidence="2">Uncharacterized protein</fullName>
    </submittedName>
</protein>
<feature type="transmembrane region" description="Helical" evidence="1">
    <location>
        <begin position="48"/>
        <end position="67"/>
    </location>
</feature>
<reference evidence="3" key="1">
    <citation type="journal article" date="2019" name="Int. J. Syst. Evol. Microbiol.">
        <title>The Global Catalogue of Microorganisms (GCM) 10K type strain sequencing project: providing services to taxonomists for standard genome sequencing and annotation.</title>
        <authorList>
            <consortium name="The Broad Institute Genomics Platform"/>
            <consortium name="The Broad Institute Genome Sequencing Center for Infectious Disease"/>
            <person name="Wu L."/>
            <person name="Ma J."/>
        </authorList>
    </citation>
    <scope>NUCLEOTIDE SEQUENCE [LARGE SCALE GENOMIC DNA]</scope>
    <source>
        <strain evidence="3">CCUG 60527</strain>
    </source>
</reference>
<keyword evidence="3" id="KW-1185">Reference proteome</keyword>
<keyword evidence="1" id="KW-0812">Transmembrane</keyword>
<evidence type="ECO:0000313" key="3">
    <source>
        <dbReference type="Proteomes" id="UP001597062"/>
    </source>
</evidence>
<sequence>MTQEFKTEIVKTKEYKKSYSIIFGILYLIANFYLFAHNKENQNTYLKYLSLIIILFGAYFLFGISFIKPKIIGVFKLSEKLITIELDGVEKQIKLNELESIFLKYMDYGSWKTHSIYGNKNYLKIISKNGEEYNFEILLRNKKMKTEFKSALNNFELNEKFEFVKINNSRTEF</sequence>
<name>A0ABW3JQY5_9FLAO</name>
<gene>
    <name evidence="2" type="ORF">ACFQ1U_06400</name>
</gene>
<keyword evidence="1" id="KW-1133">Transmembrane helix</keyword>
<organism evidence="2 3">
    <name type="scientific">Tenacibaculum geojense</name>
    <dbReference type="NCBI Taxonomy" id="915352"/>
    <lineage>
        <taxon>Bacteria</taxon>
        <taxon>Pseudomonadati</taxon>
        <taxon>Bacteroidota</taxon>
        <taxon>Flavobacteriia</taxon>
        <taxon>Flavobacteriales</taxon>
        <taxon>Flavobacteriaceae</taxon>
        <taxon>Tenacibaculum</taxon>
    </lineage>
</organism>
<comment type="caution">
    <text evidence="2">The sequence shown here is derived from an EMBL/GenBank/DDBJ whole genome shotgun (WGS) entry which is preliminary data.</text>
</comment>
<dbReference type="EMBL" id="JBHTJR010000036">
    <property type="protein sequence ID" value="MFD0992829.1"/>
    <property type="molecule type" value="Genomic_DNA"/>
</dbReference>
<evidence type="ECO:0000256" key="1">
    <source>
        <dbReference type="SAM" id="Phobius"/>
    </source>
</evidence>
<keyword evidence="1" id="KW-0472">Membrane</keyword>
<feature type="transmembrane region" description="Helical" evidence="1">
    <location>
        <begin position="20"/>
        <end position="36"/>
    </location>
</feature>